<organism evidence="3 4">
    <name type="scientific">Mycobacterium tuberculosis variant africanum K85</name>
    <dbReference type="NCBI Taxonomy" id="611304"/>
    <lineage>
        <taxon>Bacteria</taxon>
        <taxon>Bacillati</taxon>
        <taxon>Actinomycetota</taxon>
        <taxon>Actinomycetes</taxon>
        <taxon>Mycobacteriales</taxon>
        <taxon>Mycobacteriaceae</taxon>
        <taxon>Mycobacterium</taxon>
        <taxon>Mycobacterium tuberculosis complex</taxon>
    </lineage>
</organism>
<dbReference type="Proteomes" id="UP000005088">
    <property type="component" value="Unassembled WGS sequence"/>
</dbReference>
<evidence type="ECO:0000256" key="1">
    <source>
        <dbReference type="ARBA" id="ARBA00010652"/>
    </source>
</evidence>
<dbReference type="SUPFAM" id="SSF140459">
    <property type="entry name" value="PE/PPE dimer-like"/>
    <property type="match status" value="1"/>
</dbReference>
<dbReference type="InterPro" id="IPR038332">
    <property type="entry name" value="PPE_sf"/>
</dbReference>
<dbReference type="PANTHER" id="PTHR46766">
    <property type="entry name" value="GLUTAMINE-RICH PROTEIN 2"/>
    <property type="match status" value="1"/>
</dbReference>
<dbReference type="Pfam" id="PF00823">
    <property type="entry name" value="PPE"/>
    <property type="match status" value="1"/>
</dbReference>
<dbReference type="PANTHER" id="PTHR46766:SF1">
    <property type="entry name" value="GLUTAMINE-RICH PROTEIN 2"/>
    <property type="match status" value="1"/>
</dbReference>
<dbReference type="EMBL" id="GG663503">
    <property type="protein sequence ID" value="EFD42513.2"/>
    <property type="molecule type" value="Genomic_DNA"/>
</dbReference>
<gene>
    <name evidence="3" type="ORF">TBOG_01348</name>
</gene>
<proteinExistence type="inferred from homology"/>
<sequence length="448" mass="44449">MMNFMVLPPEVNSARIYAGAGPAPMLAAAVAWDGLAAELGMAAASFSLLISGLTAGPGSAWQGPAAAAMAAAAAPYLSWLNAATARAEGAAAGAKAAAAVYEAARAATAHPALVAANRNQLLSLVLSNLFGQNLPAIAATEASYEQLWAQDVAAMVGYHGGASTVASQLTPWQQLLSVLPPVVTAAPAGAVGVPAALAIPALGVENIGVGNFLGIGNIGNNNVGSGNTGDYNFGIGNIGNANLGNGNIGNANLGSGNAGFFNFGNGNDGNTNFGSGNAGFLNIGSGNEGSGNLGFGNAGDDNTGWGNSGDTNTGGFNSGDLNTGIGSPVTQGVANSGFGNTGTGHSGFFNSGNSGSGFQNLGNGSSGFGNASDTSSGFQNAGTALTRASSTWADSPRAWPIRAPSRLQVWRTRATTARECSIRVIISRVSSTGAPPKKSREQRVRENL</sequence>
<comment type="similarity">
    <text evidence="1">Belongs to the mycobacterial PPE family.</text>
</comment>
<dbReference type="AlphaFoldDB" id="A0A9P2M363"/>
<name>A0A9P2M363_MYCTX</name>
<dbReference type="Pfam" id="PF01469">
    <property type="entry name" value="Pentapeptide_2"/>
    <property type="match status" value="2"/>
</dbReference>
<dbReference type="InterPro" id="IPR002989">
    <property type="entry name" value="Mycobac_pentapep"/>
</dbReference>
<reference evidence="4" key="1">
    <citation type="submission" date="2009-03" db="EMBL/GenBank/DDBJ databases">
        <title>The Genome Sequence of Mycobacterium africanum strain K85 (originally listed here as Mycobacterium tuberculosis).</title>
        <authorList>
            <consortium name="The Broad Institute Genome Sequencing Platform"/>
            <person name="Small P."/>
            <person name="Gagneaux S."/>
            <person name="Hopewell P."/>
            <person name="Young S.K."/>
            <person name="Kodira C.D."/>
            <person name="Zeng Q."/>
            <person name="Koehrsen M."/>
            <person name="Alvarado L."/>
            <person name="Berlin A."/>
            <person name="Borenstein D."/>
            <person name="Chen Z."/>
            <person name="Engels R."/>
            <person name="Freedman E."/>
            <person name="Gellesch M."/>
            <person name="Goldberg J."/>
            <person name="Griggs A."/>
            <person name="Gujja S."/>
            <person name="Heiman D."/>
            <person name="Hepburn T."/>
            <person name="Howarth C."/>
            <person name="Jen D."/>
            <person name="Larson L."/>
            <person name="Lewis B."/>
            <person name="Mehta T."/>
            <person name="Park D."/>
            <person name="Pearson M."/>
            <person name="Roberts A."/>
            <person name="Saif S."/>
            <person name="Shea T."/>
            <person name="Shenoy N."/>
            <person name="Sisk P."/>
            <person name="Stolte C."/>
            <person name="Sykes S."/>
            <person name="Walk T."/>
            <person name="White J."/>
            <person name="Yandava C."/>
            <person name="Nusbaum C."/>
            <person name="Galagan J."/>
            <person name="Birren B."/>
        </authorList>
    </citation>
    <scope>NUCLEOTIDE SEQUENCE [LARGE SCALE GENOMIC DNA]</scope>
    <source>
        <strain evidence="4">K85</strain>
    </source>
</reference>
<feature type="domain" description="PPE" evidence="2">
    <location>
        <begin position="3"/>
        <end position="170"/>
    </location>
</feature>
<protein>
    <submittedName>
        <fullName evidence="3">PPE family protein</fullName>
    </submittedName>
</protein>
<accession>A0A9P2M363</accession>
<dbReference type="InterPro" id="IPR000030">
    <property type="entry name" value="PPE_dom"/>
</dbReference>
<dbReference type="FunFam" id="1.20.1260.20:FF:000001">
    <property type="entry name" value="PPE family protein PPE41"/>
    <property type="match status" value="1"/>
</dbReference>
<evidence type="ECO:0000259" key="2">
    <source>
        <dbReference type="Pfam" id="PF00823"/>
    </source>
</evidence>
<dbReference type="GO" id="GO:0052572">
    <property type="term" value="P:response to host immune response"/>
    <property type="evidence" value="ECO:0007669"/>
    <property type="project" value="TreeGrafter"/>
</dbReference>
<evidence type="ECO:0000313" key="3">
    <source>
        <dbReference type="EMBL" id="EFD42513.2"/>
    </source>
</evidence>
<evidence type="ECO:0000313" key="4">
    <source>
        <dbReference type="Proteomes" id="UP000005088"/>
    </source>
</evidence>
<dbReference type="Gene3D" id="1.20.1260.20">
    <property type="entry name" value="PPE superfamily"/>
    <property type="match status" value="1"/>
</dbReference>